<gene>
    <name evidence="1" type="ORF">NYM_LOCUS12973</name>
</gene>
<accession>A0A5K1A9U5</accession>
<name>A0A5K1A9U5_9MAGN</name>
<protein>
    <submittedName>
        <fullName evidence="1">Uncharacterized protein</fullName>
    </submittedName>
</protein>
<organism evidence="1">
    <name type="scientific">Nymphaea colorata</name>
    <name type="common">pocket water lily</name>
    <dbReference type="NCBI Taxonomy" id="210225"/>
    <lineage>
        <taxon>Eukaryota</taxon>
        <taxon>Viridiplantae</taxon>
        <taxon>Streptophyta</taxon>
        <taxon>Embryophyta</taxon>
        <taxon>Tracheophyta</taxon>
        <taxon>Spermatophyta</taxon>
        <taxon>Magnoliopsida</taxon>
        <taxon>Nymphaeales</taxon>
        <taxon>Nymphaeaceae</taxon>
        <taxon>Nymphaea</taxon>
    </lineage>
</organism>
<dbReference type="EMBL" id="LR721780">
    <property type="protein sequence ID" value="VVV98643.1"/>
    <property type="molecule type" value="Genomic_DNA"/>
</dbReference>
<proteinExistence type="predicted"/>
<dbReference type="AlphaFoldDB" id="A0A5K1A9U5"/>
<sequence>MFEPNNQTPASVLKANAVMFLMLSVGICA</sequence>
<evidence type="ECO:0000313" key="1">
    <source>
        <dbReference type="EMBL" id="VVV98643.1"/>
    </source>
</evidence>
<reference evidence="1" key="1">
    <citation type="submission" date="2019-09" db="EMBL/GenBank/DDBJ databases">
        <authorList>
            <person name="Zhang L."/>
        </authorList>
    </citation>
    <scope>NUCLEOTIDE SEQUENCE</scope>
</reference>